<dbReference type="Proteomes" id="UP001152795">
    <property type="component" value="Unassembled WGS sequence"/>
</dbReference>
<dbReference type="PANTHER" id="PTHR47510">
    <property type="entry name" value="REVERSE TRANSCRIPTASE DOMAIN-CONTAINING PROTEIN"/>
    <property type="match status" value="1"/>
</dbReference>
<dbReference type="OrthoDB" id="5987064at2759"/>
<feature type="non-terminal residue" evidence="1">
    <location>
        <position position="348"/>
    </location>
</feature>
<evidence type="ECO:0000313" key="2">
    <source>
        <dbReference type="Proteomes" id="UP001152795"/>
    </source>
</evidence>
<dbReference type="EMBL" id="CACRXK020008452">
    <property type="protein sequence ID" value="CAB4014801.1"/>
    <property type="molecule type" value="Genomic_DNA"/>
</dbReference>
<proteinExistence type="predicted"/>
<dbReference type="InterPro" id="IPR036691">
    <property type="entry name" value="Endo/exonu/phosph_ase_sf"/>
</dbReference>
<evidence type="ECO:0000313" key="1">
    <source>
        <dbReference type="EMBL" id="CAB4014801.1"/>
    </source>
</evidence>
<sequence length="348" mass="39641">MALKRKLLSFTSMYNLEQLIDKPTRITENSSTLIDLLFANNNHRIVSSGVLHVNLSDHSLIYCVVKVGVRRAPGRVIEYRSYKTYSKPSFLADLVHVNFDLIDEEQDINVAVSKWNDLFTNVANLHAPIKKLRTKGIQTPWLTTDLSNAMQDRDYHHRKAVKSNSPFHWMMYKKIKSYVNINVKKCKAEYYSNLINTNKGNTSALWKTLNDISSRKSHCSPSCIEANGVSHTDPKSIAESLNDHFSSIGSKLASKIRNLYPNRISIKQPSQFRENEFVFQPIEESYVYGVLNNLKTNKAVGLDKISARLLKDSSSVVTPILTKLFNRSLTSSTFPSTWKSGKQFTYHS</sequence>
<dbReference type="Gene3D" id="3.60.10.10">
    <property type="entry name" value="Endonuclease/exonuclease/phosphatase"/>
    <property type="match status" value="1"/>
</dbReference>
<dbReference type="PANTHER" id="PTHR47510:SF3">
    <property type="entry name" value="ENDO_EXONUCLEASE_PHOSPHATASE DOMAIN-CONTAINING PROTEIN"/>
    <property type="match status" value="1"/>
</dbReference>
<comment type="caution">
    <text evidence="1">The sequence shown here is derived from an EMBL/GenBank/DDBJ whole genome shotgun (WGS) entry which is preliminary data.</text>
</comment>
<organism evidence="1 2">
    <name type="scientific">Paramuricea clavata</name>
    <name type="common">Red gorgonian</name>
    <name type="synonym">Violescent sea-whip</name>
    <dbReference type="NCBI Taxonomy" id="317549"/>
    <lineage>
        <taxon>Eukaryota</taxon>
        <taxon>Metazoa</taxon>
        <taxon>Cnidaria</taxon>
        <taxon>Anthozoa</taxon>
        <taxon>Octocorallia</taxon>
        <taxon>Malacalcyonacea</taxon>
        <taxon>Plexauridae</taxon>
        <taxon>Paramuricea</taxon>
    </lineage>
</organism>
<reference evidence="1" key="1">
    <citation type="submission" date="2020-04" db="EMBL/GenBank/DDBJ databases">
        <authorList>
            <person name="Alioto T."/>
            <person name="Alioto T."/>
            <person name="Gomez Garrido J."/>
        </authorList>
    </citation>
    <scope>NUCLEOTIDE SEQUENCE</scope>
    <source>
        <strain evidence="1">A484AB</strain>
    </source>
</reference>
<protein>
    <submittedName>
        <fullName evidence="1">Uncharacterized protein</fullName>
    </submittedName>
</protein>
<keyword evidence="2" id="KW-1185">Reference proteome</keyword>
<name>A0A6S7JCY4_PARCT</name>
<gene>
    <name evidence="1" type="ORF">PACLA_8A000982</name>
</gene>
<accession>A0A6S7JCY4</accession>
<dbReference type="AlphaFoldDB" id="A0A6S7JCY4"/>